<reference evidence="15 16" key="1">
    <citation type="submission" date="2019-03" db="EMBL/GenBank/DDBJ databases">
        <title>Muricauda SCR12 sp.nov, a marine bacterium isolated from Pacific Ocean:the Okinawa trough.</title>
        <authorList>
            <person name="Liu L."/>
        </authorList>
    </citation>
    <scope>NUCLEOTIDE SEQUENCE [LARGE SCALE GENOMIC DNA]</scope>
    <source>
        <strain evidence="15 16">SCR12</strain>
    </source>
</reference>
<evidence type="ECO:0000256" key="7">
    <source>
        <dbReference type="ARBA" id="ARBA00022553"/>
    </source>
</evidence>
<evidence type="ECO:0000256" key="4">
    <source>
        <dbReference type="ARBA" id="ARBA00006206"/>
    </source>
</evidence>
<keyword evidence="7" id="KW-0597">Phosphoprotein</keyword>
<dbReference type="EMBL" id="SNTZ01000019">
    <property type="protein sequence ID" value="THV56863.1"/>
    <property type="molecule type" value="Genomic_DNA"/>
</dbReference>
<feature type="active site" description="Proton donor" evidence="12">
    <location>
        <position position="203"/>
    </location>
</feature>
<evidence type="ECO:0000256" key="8">
    <source>
        <dbReference type="ARBA" id="ARBA00022837"/>
    </source>
</evidence>
<dbReference type="EC" id="5.1.3.3" evidence="11"/>
<dbReference type="UniPathway" id="UPA00242"/>
<comment type="pathway">
    <text evidence="3 11">Carbohydrate metabolism; hexose metabolism.</text>
</comment>
<comment type="caution">
    <text evidence="15">The sequence shown here is derived from an EMBL/GenBank/DDBJ whole genome shotgun (WGS) entry which is preliminary data.</text>
</comment>
<feature type="active site" description="Proton acceptor" evidence="12">
    <location>
        <position position="340"/>
    </location>
</feature>
<dbReference type="InterPro" id="IPR008183">
    <property type="entry name" value="Aldose_1/G6P_1-epimerase"/>
</dbReference>
<dbReference type="GO" id="GO:0006006">
    <property type="term" value="P:glucose metabolic process"/>
    <property type="evidence" value="ECO:0007669"/>
    <property type="project" value="TreeGrafter"/>
</dbReference>
<dbReference type="PANTHER" id="PTHR10091:SF0">
    <property type="entry name" value="GALACTOSE MUTAROTASE"/>
    <property type="match status" value="1"/>
</dbReference>
<dbReference type="SUPFAM" id="SSF74650">
    <property type="entry name" value="Galactose mutarotase-like"/>
    <property type="match status" value="1"/>
</dbReference>
<feature type="binding site" evidence="13">
    <location>
        <position position="275"/>
    </location>
    <ligand>
        <name>beta-D-galactose</name>
        <dbReference type="ChEBI" id="CHEBI:27667"/>
    </ligand>
</feature>
<comment type="similarity">
    <text evidence="4 11">Belongs to the aldose epimerase family.</text>
</comment>
<protein>
    <recommendedName>
        <fullName evidence="11">Aldose 1-epimerase</fullName>
        <ecNumber evidence="11">5.1.3.3</ecNumber>
    </recommendedName>
</protein>
<dbReference type="Proteomes" id="UP000310406">
    <property type="component" value="Unassembled WGS sequence"/>
</dbReference>
<evidence type="ECO:0000256" key="6">
    <source>
        <dbReference type="ARBA" id="ARBA00022490"/>
    </source>
</evidence>
<gene>
    <name evidence="15" type="ORF">EZV76_16490</name>
</gene>
<evidence type="ECO:0000256" key="1">
    <source>
        <dbReference type="ARBA" id="ARBA00001913"/>
    </source>
</evidence>
<dbReference type="Gene3D" id="2.70.98.10">
    <property type="match status" value="1"/>
</dbReference>
<keyword evidence="6" id="KW-0963">Cytoplasm</keyword>
<dbReference type="PANTHER" id="PTHR10091">
    <property type="entry name" value="ALDOSE-1-EPIMERASE"/>
    <property type="match status" value="1"/>
</dbReference>
<dbReference type="InterPro" id="IPR011013">
    <property type="entry name" value="Gal_mutarotase_sf_dom"/>
</dbReference>
<dbReference type="CDD" id="cd09019">
    <property type="entry name" value="galactose_mutarotase_like"/>
    <property type="match status" value="1"/>
</dbReference>
<evidence type="ECO:0000313" key="15">
    <source>
        <dbReference type="EMBL" id="THV56863.1"/>
    </source>
</evidence>
<evidence type="ECO:0000256" key="10">
    <source>
        <dbReference type="ARBA" id="ARBA00023277"/>
    </source>
</evidence>
<evidence type="ECO:0000313" key="16">
    <source>
        <dbReference type="Proteomes" id="UP000310406"/>
    </source>
</evidence>
<comment type="subcellular location">
    <subcellularLocation>
        <location evidence="2">Cytoplasm</location>
    </subcellularLocation>
</comment>
<organism evidence="15 16">
    <name type="scientific">Flagellimonas alvinocaridis</name>
    <dbReference type="NCBI Taxonomy" id="2530200"/>
    <lineage>
        <taxon>Bacteria</taxon>
        <taxon>Pseudomonadati</taxon>
        <taxon>Bacteroidota</taxon>
        <taxon>Flavobacteriia</taxon>
        <taxon>Flavobacteriales</taxon>
        <taxon>Flavobacteriaceae</taxon>
        <taxon>Flagellimonas</taxon>
    </lineage>
</organism>
<dbReference type="FunFam" id="2.70.98.10:FF:000003">
    <property type="entry name" value="Aldose 1-epimerase"/>
    <property type="match status" value="1"/>
</dbReference>
<dbReference type="PIRSF" id="PIRSF005096">
    <property type="entry name" value="GALM"/>
    <property type="match status" value="1"/>
</dbReference>
<keyword evidence="8" id="KW-0106">Calcium</keyword>
<dbReference type="GO" id="GO:0005737">
    <property type="term" value="C:cytoplasm"/>
    <property type="evidence" value="ECO:0007669"/>
    <property type="project" value="UniProtKB-SubCell"/>
</dbReference>
<comment type="cofactor">
    <cofactor evidence="1">
        <name>Ca(2+)</name>
        <dbReference type="ChEBI" id="CHEBI:29108"/>
    </cofactor>
</comment>
<evidence type="ECO:0000256" key="12">
    <source>
        <dbReference type="PIRSR" id="PIRSR005096-1"/>
    </source>
</evidence>
<comment type="catalytic activity">
    <reaction evidence="11">
        <text>alpha-D-glucose = beta-D-glucose</text>
        <dbReference type="Rhea" id="RHEA:10264"/>
        <dbReference type="ChEBI" id="CHEBI:15903"/>
        <dbReference type="ChEBI" id="CHEBI:17925"/>
        <dbReference type="EC" id="5.1.3.3"/>
    </reaction>
</comment>
<dbReference type="AlphaFoldDB" id="A0A4S8REW5"/>
<evidence type="ECO:0000256" key="5">
    <source>
        <dbReference type="ARBA" id="ARBA00011245"/>
    </source>
</evidence>
<dbReference type="NCBIfam" id="NF008277">
    <property type="entry name" value="PRK11055.1"/>
    <property type="match status" value="1"/>
</dbReference>
<name>A0A4S8REW5_9FLAO</name>
<dbReference type="GO" id="GO:0004034">
    <property type="term" value="F:aldose 1-epimerase activity"/>
    <property type="evidence" value="ECO:0007669"/>
    <property type="project" value="UniProtKB-EC"/>
</dbReference>
<accession>A0A4S8REW5</accession>
<dbReference type="GO" id="GO:0033499">
    <property type="term" value="P:galactose catabolic process via UDP-galactose, Leloir pathway"/>
    <property type="evidence" value="ECO:0007669"/>
    <property type="project" value="TreeGrafter"/>
</dbReference>
<evidence type="ECO:0000256" key="2">
    <source>
        <dbReference type="ARBA" id="ARBA00004496"/>
    </source>
</evidence>
<keyword evidence="16" id="KW-1185">Reference proteome</keyword>
<feature type="binding site" evidence="14">
    <location>
        <begin position="106"/>
        <end position="107"/>
    </location>
    <ligand>
        <name>beta-D-galactose</name>
        <dbReference type="ChEBI" id="CHEBI:27667"/>
    </ligand>
</feature>
<dbReference type="InterPro" id="IPR015443">
    <property type="entry name" value="Aldose_1-epimerase"/>
</dbReference>
<dbReference type="Pfam" id="PF01263">
    <property type="entry name" value="Aldose_epim"/>
    <property type="match status" value="1"/>
</dbReference>
<evidence type="ECO:0000256" key="9">
    <source>
        <dbReference type="ARBA" id="ARBA00023235"/>
    </source>
</evidence>
<evidence type="ECO:0000256" key="14">
    <source>
        <dbReference type="PIRSR" id="PIRSR005096-3"/>
    </source>
</evidence>
<dbReference type="PROSITE" id="PS51257">
    <property type="entry name" value="PROKAR_LIPOPROTEIN"/>
    <property type="match status" value="1"/>
</dbReference>
<evidence type="ECO:0000256" key="3">
    <source>
        <dbReference type="ARBA" id="ARBA00005028"/>
    </source>
</evidence>
<proteinExistence type="inferred from homology"/>
<sequence length="375" mass="41915">MKKVIHLIVVSLLLFSCVKPQEKNIKRIDKKNFEKIVDGKPVSLYVLENEQGTVAEITNYGGKVVSLWLPDKSGNYEDVVLGHENIDDFLNAKEKYFGALIGRYGNRIAHGKFTLDGMEYTLATNNGANSLHGGNKGFDAVVWDAKQVDAQTLELTYLSKDGEEGYPGNLSVRVSYQLTDENELKIEYWATTDQSTVVNLTHHSFFNLHGAGNGTINDHLLQIHAAHYTPVDAGLIPTGEIATVEGTPFDFQESKPIGVELEIKNQQLDYGMGYDHNFVLKQNGEGLNYAAKVVEPISGRVMEVYTNEPGMQFYGGNFLDGSIVGKEDKAYEFRTAFCLETQHFPDSPNQPNFPSTRLDPGEEYYSICVYRFLVE</sequence>
<dbReference type="InterPro" id="IPR047215">
    <property type="entry name" value="Galactose_mutarotase-like"/>
</dbReference>
<keyword evidence="10 11" id="KW-0119">Carbohydrate metabolism</keyword>
<keyword evidence="9 11" id="KW-0413">Isomerase</keyword>
<dbReference type="RefSeq" id="WP_136567630.1">
    <property type="nucleotide sequence ID" value="NZ_SNTZ01000019.1"/>
</dbReference>
<dbReference type="GO" id="GO:0030246">
    <property type="term" value="F:carbohydrate binding"/>
    <property type="evidence" value="ECO:0007669"/>
    <property type="project" value="InterPro"/>
</dbReference>
<evidence type="ECO:0000256" key="13">
    <source>
        <dbReference type="PIRSR" id="PIRSR005096-2"/>
    </source>
</evidence>
<comment type="subunit">
    <text evidence="5">Monomer.</text>
</comment>
<dbReference type="InterPro" id="IPR014718">
    <property type="entry name" value="GH-type_carb-bd"/>
</dbReference>
<evidence type="ECO:0000256" key="11">
    <source>
        <dbReference type="PIRNR" id="PIRNR005096"/>
    </source>
</evidence>
<dbReference type="OrthoDB" id="9779408at2"/>